<sequence length="378" mass="40187">MATKLRASFWRGGTSNGLLIHKKHLPRDPIAWHAVLCPAMGSPDSYGRQLNGMGGGISSLSKICVVAPSSRAGIDVDYTFIQVGIKDRSLDMAGNCGNMSSAVGPFALDENMIPSSRIVNVLQQETGRWFATVRMWNTNTSKVTESKFAIKSINGSIYHDASGDYAIDGVSGTASPIALSFLSPGGSRTGKVFPTGNKVDEILLPDGTSVSASLVDVSNPGVFVRASDLGISLPISDALVEGDAELMKKIAKIRRVGATRMGLDPNMESVPKILLLSTPRDDEDVNIRCLAFSMGQCHKAVPLTLSLNLGVACRINGTLPWQLSKRQSGTAEQISETVTIAHASGKIDVQADIENGEVKSAILMRTARLLMEGEVNCA</sequence>
<keyword evidence="4" id="KW-1185">Reference proteome</keyword>
<dbReference type="Proteomes" id="UP000799444">
    <property type="component" value="Unassembled WGS sequence"/>
</dbReference>
<dbReference type="GO" id="GO:0016853">
    <property type="term" value="F:isomerase activity"/>
    <property type="evidence" value="ECO:0007669"/>
    <property type="project" value="UniProtKB-KW"/>
</dbReference>
<proteinExistence type="inferred from homology"/>
<evidence type="ECO:0000313" key="4">
    <source>
        <dbReference type="Proteomes" id="UP000799444"/>
    </source>
</evidence>
<comment type="similarity">
    <text evidence="1">Belongs to the PrpF family.</text>
</comment>
<dbReference type="OrthoDB" id="10267539at2759"/>
<protein>
    <submittedName>
        <fullName evidence="3">DUF453-domain-containing protein</fullName>
    </submittedName>
</protein>
<dbReference type="InterPro" id="IPR007400">
    <property type="entry name" value="PrpF-like"/>
</dbReference>
<dbReference type="PANTHER" id="PTHR43709">
    <property type="entry name" value="ACONITATE ISOMERASE-RELATED"/>
    <property type="match status" value="1"/>
</dbReference>
<dbReference type="EMBL" id="ML996155">
    <property type="protein sequence ID" value="KAF2733849.1"/>
    <property type="molecule type" value="Genomic_DNA"/>
</dbReference>
<dbReference type="Gene3D" id="3.10.310.10">
    <property type="entry name" value="Diaminopimelate Epimerase, Chain A, domain 1"/>
    <property type="match status" value="2"/>
</dbReference>
<comment type="caution">
    <text evidence="3">The sequence shown here is derived from an EMBL/GenBank/DDBJ whole genome shotgun (WGS) entry which is preliminary data.</text>
</comment>
<name>A0A9P4QZB5_9PLEO</name>
<evidence type="ECO:0000256" key="2">
    <source>
        <dbReference type="ARBA" id="ARBA00023235"/>
    </source>
</evidence>
<gene>
    <name evidence="3" type="ORF">EJ04DRAFT_577304</name>
</gene>
<dbReference type="SUPFAM" id="SSF54506">
    <property type="entry name" value="Diaminopimelate epimerase-like"/>
    <property type="match status" value="2"/>
</dbReference>
<organism evidence="3 4">
    <name type="scientific">Polyplosphaeria fusca</name>
    <dbReference type="NCBI Taxonomy" id="682080"/>
    <lineage>
        <taxon>Eukaryota</taxon>
        <taxon>Fungi</taxon>
        <taxon>Dikarya</taxon>
        <taxon>Ascomycota</taxon>
        <taxon>Pezizomycotina</taxon>
        <taxon>Dothideomycetes</taxon>
        <taxon>Pleosporomycetidae</taxon>
        <taxon>Pleosporales</taxon>
        <taxon>Tetraplosphaeriaceae</taxon>
        <taxon>Polyplosphaeria</taxon>
    </lineage>
</organism>
<dbReference type="AlphaFoldDB" id="A0A9P4QZB5"/>
<keyword evidence="2" id="KW-0413">Isomerase</keyword>
<dbReference type="PANTHER" id="PTHR43709:SF2">
    <property type="entry name" value="DUF453 DOMAIN PROTEIN (AFU_ORTHOLOGUE AFUA_6G00360)"/>
    <property type="match status" value="1"/>
</dbReference>
<reference evidence="3" key="1">
    <citation type="journal article" date="2020" name="Stud. Mycol.">
        <title>101 Dothideomycetes genomes: a test case for predicting lifestyles and emergence of pathogens.</title>
        <authorList>
            <person name="Haridas S."/>
            <person name="Albert R."/>
            <person name="Binder M."/>
            <person name="Bloem J."/>
            <person name="Labutti K."/>
            <person name="Salamov A."/>
            <person name="Andreopoulos B."/>
            <person name="Baker S."/>
            <person name="Barry K."/>
            <person name="Bills G."/>
            <person name="Bluhm B."/>
            <person name="Cannon C."/>
            <person name="Castanera R."/>
            <person name="Culley D."/>
            <person name="Daum C."/>
            <person name="Ezra D."/>
            <person name="Gonzalez J."/>
            <person name="Henrissat B."/>
            <person name="Kuo A."/>
            <person name="Liang C."/>
            <person name="Lipzen A."/>
            <person name="Lutzoni F."/>
            <person name="Magnuson J."/>
            <person name="Mondo S."/>
            <person name="Nolan M."/>
            <person name="Ohm R."/>
            <person name="Pangilinan J."/>
            <person name="Park H.-J."/>
            <person name="Ramirez L."/>
            <person name="Alfaro M."/>
            <person name="Sun H."/>
            <person name="Tritt A."/>
            <person name="Yoshinaga Y."/>
            <person name="Zwiers L.-H."/>
            <person name="Turgeon B."/>
            <person name="Goodwin S."/>
            <person name="Spatafora J."/>
            <person name="Crous P."/>
            <person name="Grigoriev I."/>
        </authorList>
    </citation>
    <scope>NUCLEOTIDE SEQUENCE</scope>
    <source>
        <strain evidence="3">CBS 125425</strain>
    </source>
</reference>
<dbReference type="Pfam" id="PF04303">
    <property type="entry name" value="PrpF"/>
    <property type="match status" value="1"/>
</dbReference>
<accession>A0A9P4QZB5</accession>
<evidence type="ECO:0000256" key="1">
    <source>
        <dbReference type="ARBA" id="ARBA00007673"/>
    </source>
</evidence>
<evidence type="ECO:0000313" key="3">
    <source>
        <dbReference type="EMBL" id="KAF2733849.1"/>
    </source>
</evidence>